<evidence type="ECO:0000313" key="2">
    <source>
        <dbReference type="EMBL" id="VEL14450.1"/>
    </source>
</evidence>
<dbReference type="AlphaFoldDB" id="A0A3S5A8B0"/>
<proteinExistence type="predicted"/>
<evidence type="ECO:0000256" key="1">
    <source>
        <dbReference type="SAM" id="MobiDB-lite"/>
    </source>
</evidence>
<protein>
    <submittedName>
        <fullName evidence="2">Uncharacterized protein</fullName>
    </submittedName>
</protein>
<organism evidence="2 3">
    <name type="scientific">Protopolystoma xenopodis</name>
    <dbReference type="NCBI Taxonomy" id="117903"/>
    <lineage>
        <taxon>Eukaryota</taxon>
        <taxon>Metazoa</taxon>
        <taxon>Spiralia</taxon>
        <taxon>Lophotrochozoa</taxon>
        <taxon>Platyhelminthes</taxon>
        <taxon>Monogenea</taxon>
        <taxon>Polyopisthocotylea</taxon>
        <taxon>Polystomatidea</taxon>
        <taxon>Polystomatidae</taxon>
        <taxon>Protopolystoma</taxon>
    </lineage>
</organism>
<dbReference type="Proteomes" id="UP000784294">
    <property type="component" value="Unassembled WGS sequence"/>
</dbReference>
<accession>A0A3S5A8B0</accession>
<feature type="compositionally biased region" description="Polar residues" evidence="1">
    <location>
        <begin position="219"/>
        <end position="240"/>
    </location>
</feature>
<name>A0A3S5A8B0_9PLAT</name>
<comment type="caution">
    <text evidence="2">The sequence shown here is derived from an EMBL/GenBank/DDBJ whole genome shotgun (WGS) entry which is preliminary data.</text>
</comment>
<feature type="region of interest" description="Disordered" evidence="1">
    <location>
        <begin position="684"/>
        <end position="717"/>
    </location>
</feature>
<feature type="region of interest" description="Disordered" evidence="1">
    <location>
        <begin position="180"/>
        <end position="201"/>
    </location>
</feature>
<evidence type="ECO:0000313" key="3">
    <source>
        <dbReference type="Proteomes" id="UP000784294"/>
    </source>
</evidence>
<dbReference type="EMBL" id="CAAALY010021200">
    <property type="protein sequence ID" value="VEL14450.1"/>
    <property type="molecule type" value="Genomic_DNA"/>
</dbReference>
<reference evidence="2" key="1">
    <citation type="submission" date="2018-11" db="EMBL/GenBank/DDBJ databases">
        <authorList>
            <consortium name="Pathogen Informatics"/>
        </authorList>
    </citation>
    <scope>NUCLEOTIDE SEQUENCE</scope>
</reference>
<gene>
    <name evidence="2" type="ORF">PXEA_LOCUS7890</name>
</gene>
<feature type="region of interest" description="Disordered" evidence="1">
    <location>
        <begin position="216"/>
        <end position="241"/>
    </location>
</feature>
<keyword evidence="3" id="KW-1185">Reference proteome</keyword>
<feature type="compositionally biased region" description="Low complexity" evidence="1">
    <location>
        <begin position="684"/>
        <end position="705"/>
    </location>
</feature>
<sequence length="744" mass="77325">MPLLSRPLRPQQLPQLQSPISGLTNICGHTSSLSTARIATSVASTSSASIHGGQLFTGLPMRGAPSSSSLLLLRNSAGLQSHSAPAGQPILRSGANEGGSYSGISAWPLVPSSLDRNADADGGVNALATYILPDQSCAPASEITESATTSSVCLTDRQMAALMLGLTSGRQASWFHDVEAEGDGDADSPVGHVDTEDYETTSRRVEDFLSSECHFDVSSPPSNRQLQQTMDSVSATTDSGVSEEEDALFLGLMQGLLMHGQETDTHTFKVKSPSICLPSRVSPFHRAHPHQAQHFQQTQIQRQSPFMLLNRNIPHGQTTLSPTNYLGQKAPQNHLQPHQPLGGRILNHTPATSITPSQSGLNPWQSGISIFGSNISVTASGTPITSEVNIESSTSPVQHQSDLFSHRASGLFDELSWLGGPLASLSSSGLFGPEPGDDVDVEVDTDAEADADVDEELSSELHSASIRHTANTGSTVNSLFPCLSSQSSTSPASISGQPRIGHFSTVNTGLALSGLIGSSTTGATSGVGGILPATGLSGVSSASSSGLSGICASPVCSPGLGMTVTSPMSIPGRSGNSTCELGSPSAIRHYNPHQMRSGALPRQQQLILQQQQSQSHSPNILAQQIPALLSSSPAAGMNPVLSPRSFLYTPKSLPRSSTTNTSGECAPLRDPSISIYPSCLAPGGPTSTSPSLASPPLTVVGSLGASPGGGSSRPTGLGLAPGSGRLLFQVIRFYDHIFTYRMKI</sequence>